<dbReference type="GO" id="GO:0016853">
    <property type="term" value="F:isomerase activity"/>
    <property type="evidence" value="ECO:0007669"/>
    <property type="project" value="UniProtKB-KW"/>
</dbReference>
<protein>
    <submittedName>
        <fullName evidence="1">Sugar phosphate isomerase/epimerase</fullName>
    </submittedName>
</protein>
<dbReference type="AlphaFoldDB" id="A0A1W2F2R7"/>
<reference evidence="1 2" key="1">
    <citation type="submission" date="2017-04" db="EMBL/GenBank/DDBJ databases">
        <authorList>
            <person name="Afonso C.L."/>
            <person name="Miller P.J."/>
            <person name="Scott M.A."/>
            <person name="Spackman E."/>
            <person name="Goraichik I."/>
            <person name="Dimitrov K.M."/>
            <person name="Suarez D.L."/>
            <person name="Swayne D.E."/>
        </authorList>
    </citation>
    <scope>NUCLEOTIDE SEQUENCE [LARGE SCALE GENOMIC DNA]</scope>
    <source>
        <strain evidence="1 2">DSM 19625</strain>
    </source>
</reference>
<accession>A0A1W2F2R7</accession>
<dbReference type="SUPFAM" id="SSF51658">
    <property type="entry name" value="Xylose isomerase-like"/>
    <property type="match status" value="1"/>
</dbReference>
<organism evidence="1 2">
    <name type="scientific">Pedobacter nyackensis</name>
    <dbReference type="NCBI Taxonomy" id="475255"/>
    <lineage>
        <taxon>Bacteria</taxon>
        <taxon>Pseudomonadati</taxon>
        <taxon>Bacteroidota</taxon>
        <taxon>Sphingobacteriia</taxon>
        <taxon>Sphingobacteriales</taxon>
        <taxon>Sphingobacteriaceae</taxon>
        <taxon>Pedobacter</taxon>
    </lineage>
</organism>
<proteinExistence type="predicted"/>
<keyword evidence="1" id="KW-0413">Isomerase</keyword>
<dbReference type="Proteomes" id="UP000192678">
    <property type="component" value="Unassembled WGS sequence"/>
</dbReference>
<sequence>MNQLKLSFAKYLLNSLALLFMLIGIGSKVFAQKKAKLAIYDKKNLIAWCIVPFDSKKRGPEERAEMLKKLGINKLAYDWRDEHIPVFDKELKVLKENNIKLQGFWFASGPNPEKDKNLQVILDMLKRNKAKTQLWCTFWGFDQESQIEKVKTASVAVGYVAGKLAEIGCSLGLYNHGGWFGEPENQVQIIDYLKMPNIGIVYNFSHSEHQIDRFSQFYPKILPHLYAINLTGLKGGIPATVVPVGEGNMEEGLMRTIMNSSYKGPIGIINESFAPDAEDGLMMNMKGIKEILEKLKISK</sequence>
<dbReference type="STRING" id="475255.SAMN04488101_11949"/>
<evidence type="ECO:0000313" key="2">
    <source>
        <dbReference type="Proteomes" id="UP000192678"/>
    </source>
</evidence>
<dbReference type="InterPro" id="IPR036237">
    <property type="entry name" value="Xyl_isomerase-like_sf"/>
</dbReference>
<gene>
    <name evidence="1" type="ORF">SAMN04488101_11949</name>
</gene>
<name>A0A1W2F2R7_9SPHI</name>
<evidence type="ECO:0000313" key="1">
    <source>
        <dbReference type="EMBL" id="SMD16200.1"/>
    </source>
</evidence>
<dbReference type="Gene3D" id="3.20.20.150">
    <property type="entry name" value="Divalent-metal-dependent TIM barrel enzymes"/>
    <property type="match status" value="1"/>
</dbReference>
<dbReference type="EMBL" id="FWYB01000019">
    <property type="protein sequence ID" value="SMD16200.1"/>
    <property type="molecule type" value="Genomic_DNA"/>
</dbReference>
<keyword evidence="2" id="KW-1185">Reference proteome</keyword>